<dbReference type="EMBL" id="JAGGKS010000001">
    <property type="protein sequence ID" value="MBP1924310.1"/>
    <property type="molecule type" value="Genomic_DNA"/>
</dbReference>
<name>A0ABS4G9E1_9FIRM</name>
<dbReference type="InterPro" id="IPR007342">
    <property type="entry name" value="PsuG"/>
</dbReference>
<dbReference type="Pfam" id="PF04227">
    <property type="entry name" value="Indigoidine_A"/>
    <property type="match status" value="1"/>
</dbReference>
<dbReference type="GO" id="GO:0016798">
    <property type="term" value="F:hydrolase activity, acting on glycosyl bonds"/>
    <property type="evidence" value="ECO:0007669"/>
    <property type="project" value="UniProtKB-KW"/>
</dbReference>
<keyword evidence="1" id="KW-0378">Hydrolase</keyword>
<organism evidence="1 2">
    <name type="scientific">Sedimentibacter acidaminivorans</name>
    <dbReference type="NCBI Taxonomy" id="913099"/>
    <lineage>
        <taxon>Bacteria</taxon>
        <taxon>Bacillati</taxon>
        <taxon>Bacillota</taxon>
        <taxon>Tissierellia</taxon>
        <taxon>Sedimentibacter</taxon>
    </lineage>
</organism>
<gene>
    <name evidence="1" type="ORF">J2Z76_000163</name>
</gene>
<sequence length="268" mass="29272">MNLMDGNRIINYLVETALLGHGLKSIEDDLIISLWPEDVTLAWVENGEIIIGNISEFIPARKQSKNWERLDGMAVLKNEYKGKNAFLTASGTMAVARKINCPVVVTAGIGGIGDIKSEQLSYDLPALSEMGITLVATSPKDMLDIPGTLNWLHENRVLTYGFNTGVCNGYICVLEPSKLDKEISNNDLDNIPLGCNLILNPIPQERRLNDLTLLEGAISAGKNAENKGEYYHPAANAYFDKSSNGLSSIIQLEALVSNIKIAKKIILS</sequence>
<dbReference type="Gene3D" id="3.40.1790.10">
    <property type="entry name" value="Indigoidine synthase domain"/>
    <property type="match status" value="1"/>
</dbReference>
<evidence type="ECO:0000313" key="2">
    <source>
        <dbReference type="Proteomes" id="UP001519342"/>
    </source>
</evidence>
<dbReference type="Proteomes" id="UP001519342">
    <property type="component" value="Unassembled WGS sequence"/>
</dbReference>
<evidence type="ECO:0000313" key="1">
    <source>
        <dbReference type="EMBL" id="MBP1924310.1"/>
    </source>
</evidence>
<dbReference type="InterPro" id="IPR022830">
    <property type="entry name" value="Indigdn_synthA-like"/>
</dbReference>
<keyword evidence="2" id="KW-1185">Reference proteome</keyword>
<proteinExistence type="predicted"/>
<dbReference type="SUPFAM" id="SSF110581">
    <property type="entry name" value="Indigoidine synthase A-like"/>
    <property type="match status" value="1"/>
</dbReference>
<comment type="caution">
    <text evidence="1">The sequence shown here is derived from an EMBL/GenBank/DDBJ whole genome shotgun (WGS) entry which is preliminary data.</text>
</comment>
<reference evidence="1 2" key="1">
    <citation type="submission" date="2021-03" db="EMBL/GenBank/DDBJ databases">
        <title>Genomic Encyclopedia of Type Strains, Phase IV (KMG-IV): sequencing the most valuable type-strain genomes for metagenomic binning, comparative biology and taxonomic classification.</title>
        <authorList>
            <person name="Goeker M."/>
        </authorList>
    </citation>
    <scope>NUCLEOTIDE SEQUENCE [LARGE SCALE GENOMIC DNA]</scope>
    <source>
        <strain evidence="1 2">DSM 24004</strain>
    </source>
</reference>
<accession>A0ABS4G9E1</accession>
<protein>
    <submittedName>
        <fullName evidence="1">Pseudouridine-5'-phosphate glycosidase</fullName>
    </submittedName>
</protein>
<dbReference type="RefSeq" id="WP_209510081.1">
    <property type="nucleotide sequence ID" value="NZ_JAGGKS010000001.1"/>
</dbReference>
<keyword evidence="1" id="KW-0326">Glycosidase</keyword>